<feature type="compositionally biased region" description="Acidic residues" evidence="1">
    <location>
        <begin position="57"/>
        <end position="73"/>
    </location>
</feature>
<proteinExistence type="predicted"/>
<gene>
    <name evidence="2" type="ORF">KS419_13225</name>
</gene>
<dbReference type="Proteomes" id="UP000784880">
    <property type="component" value="Unassembled WGS sequence"/>
</dbReference>
<evidence type="ECO:0000256" key="1">
    <source>
        <dbReference type="SAM" id="MobiDB-lite"/>
    </source>
</evidence>
<sequence length="73" mass="8728">MPRFEICMECGKRFNVLDARSLSKCIECEVAEENDSIFYYETEVNDEFEESPNRDDFESDDFIPDDELFEDEH</sequence>
<organism evidence="2 3">
    <name type="scientific">Evansella tamaricis</name>
    <dbReference type="NCBI Taxonomy" id="2069301"/>
    <lineage>
        <taxon>Bacteria</taxon>
        <taxon>Bacillati</taxon>
        <taxon>Bacillota</taxon>
        <taxon>Bacilli</taxon>
        <taxon>Bacillales</taxon>
        <taxon>Bacillaceae</taxon>
        <taxon>Evansella</taxon>
    </lineage>
</organism>
<name>A0ABS6JGI4_9BACI</name>
<accession>A0ABS6JGI4</accession>
<evidence type="ECO:0000313" key="3">
    <source>
        <dbReference type="Proteomes" id="UP000784880"/>
    </source>
</evidence>
<dbReference type="EMBL" id="JAHQCS010000107">
    <property type="protein sequence ID" value="MBU9712706.1"/>
    <property type="molecule type" value="Genomic_DNA"/>
</dbReference>
<keyword evidence="3" id="KW-1185">Reference proteome</keyword>
<feature type="region of interest" description="Disordered" evidence="1">
    <location>
        <begin position="48"/>
        <end position="73"/>
    </location>
</feature>
<dbReference type="RefSeq" id="WP_217066881.1">
    <property type="nucleotide sequence ID" value="NZ_JAHQCS010000107.1"/>
</dbReference>
<protein>
    <submittedName>
        <fullName evidence="2">Uncharacterized protein</fullName>
    </submittedName>
</protein>
<reference evidence="2 3" key="1">
    <citation type="submission" date="2021-06" db="EMBL/GenBank/DDBJ databases">
        <title>Bacillus sp. RD4P76, an endophyte from a halophyte.</title>
        <authorList>
            <person name="Sun J.-Q."/>
        </authorList>
    </citation>
    <scope>NUCLEOTIDE SEQUENCE [LARGE SCALE GENOMIC DNA]</scope>
    <source>
        <strain evidence="2 3">CGMCC 1.15917</strain>
    </source>
</reference>
<evidence type="ECO:0000313" key="2">
    <source>
        <dbReference type="EMBL" id="MBU9712706.1"/>
    </source>
</evidence>
<comment type="caution">
    <text evidence="2">The sequence shown here is derived from an EMBL/GenBank/DDBJ whole genome shotgun (WGS) entry which is preliminary data.</text>
</comment>